<name>A0A5J5F974_9PEZI</name>
<dbReference type="InParanoid" id="A0A5J5F974"/>
<dbReference type="Gene3D" id="3.60.40.10">
    <property type="entry name" value="PPM-type phosphatase domain"/>
    <property type="match status" value="1"/>
</dbReference>
<keyword evidence="1" id="KW-0464">Manganese</keyword>
<keyword evidence="1" id="KW-0904">Protein phosphatase</keyword>
<evidence type="ECO:0000259" key="2">
    <source>
        <dbReference type="Pfam" id="PF13672"/>
    </source>
</evidence>
<keyword evidence="1" id="KW-0460">Magnesium</keyword>
<comment type="caution">
    <text evidence="3">The sequence shown here is derived from an EMBL/GenBank/DDBJ whole genome shotgun (WGS) entry which is preliminary data.</text>
</comment>
<comment type="catalytic activity">
    <reaction evidence="1">
        <text>O-phospho-L-seryl-[protein] + H2O = L-seryl-[protein] + phosphate</text>
        <dbReference type="Rhea" id="RHEA:20629"/>
        <dbReference type="Rhea" id="RHEA-COMP:9863"/>
        <dbReference type="Rhea" id="RHEA-COMP:11604"/>
        <dbReference type="ChEBI" id="CHEBI:15377"/>
        <dbReference type="ChEBI" id="CHEBI:29999"/>
        <dbReference type="ChEBI" id="CHEBI:43474"/>
        <dbReference type="ChEBI" id="CHEBI:83421"/>
        <dbReference type="EC" id="3.1.3.16"/>
    </reaction>
</comment>
<dbReference type="Pfam" id="PF13672">
    <property type="entry name" value="PP2C_2"/>
    <property type="match status" value="1"/>
</dbReference>
<keyword evidence="1" id="KW-0378">Hydrolase</keyword>
<feature type="domain" description="PPM-type phosphatase" evidence="2">
    <location>
        <begin position="105"/>
        <end position="218"/>
    </location>
</feature>
<dbReference type="GO" id="GO:0004722">
    <property type="term" value="F:protein serine/threonine phosphatase activity"/>
    <property type="evidence" value="ECO:0007669"/>
    <property type="project" value="UniProtKB-EC"/>
</dbReference>
<comment type="cofactor">
    <cofactor evidence="1">
        <name>Mn(2+)</name>
        <dbReference type="ChEBI" id="CHEBI:29035"/>
    </cofactor>
</comment>
<dbReference type="EC" id="3.1.3.16" evidence="1"/>
<accession>A0A5J5F974</accession>
<dbReference type="InterPro" id="IPR036457">
    <property type="entry name" value="PPM-type-like_dom_sf"/>
</dbReference>
<dbReference type="InterPro" id="IPR001932">
    <property type="entry name" value="PPM-type_phosphatase-like_dom"/>
</dbReference>
<dbReference type="OrthoDB" id="25675at2759"/>
<evidence type="ECO:0000256" key="1">
    <source>
        <dbReference type="RuleBase" id="RU366020"/>
    </source>
</evidence>
<organism evidence="3 4">
    <name type="scientific">Sphaerosporella brunnea</name>
    <dbReference type="NCBI Taxonomy" id="1250544"/>
    <lineage>
        <taxon>Eukaryota</taxon>
        <taxon>Fungi</taxon>
        <taxon>Dikarya</taxon>
        <taxon>Ascomycota</taxon>
        <taxon>Pezizomycotina</taxon>
        <taxon>Pezizomycetes</taxon>
        <taxon>Pezizales</taxon>
        <taxon>Pyronemataceae</taxon>
        <taxon>Sphaerosporella</taxon>
    </lineage>
</organism>
<protein>
    <recommendedName>
        <fullName evidence="1">Protein phosphatase</fullName>
        <ecNumber evidence="1">3.1.3.16</ecNumber>
    </recommendedName>
</protein>
<dbReference type="InterPro" id="IPR039123">
    <property type="entry name" value="PPTC7"/>
</dbReference>
<dbReference type="AlphaFoldDB" id="A0A5J5F974"/>
<evidence type="ECO:0000313" key="3">
    <source>
        <dbReference type="EMBL" id="KAA8913897.1"/>
    </source>
</evidence>
<dbReference type="GO" id="GO:0046872">
    <property type="term" value="F:metal ion binding"/>
    <property type="evidence" value="ECO:0007669"/>
    <property type="project" value="UniProtKB-UniRule"/>
</dbReference>
<proteinExistence type="inferred from homology"/>
<comment type="similarity">
    <text evidence="1">Belongs to the PP2C family.</text>
</comment>
<gene>
    <name evidence="3" type="ORF">FN846DRAFT_897053</name>
</gene>
<keyword evidence="1" id="KW-0479">Metal-binding</keyword>
<dbReference type="EMBL" id="VXIS01000011">
    <property type="protein sequence ID" value="KAA8913897.1"/>
    <property type="molecule type" value="Genomic_DNA"/>
</dbReference>
<reference evidence="3 4" key="1">
    <citation type="submission" date="2019-09" db="EMBL/GenBank/DDBJ databases">
        <title>Draft genome of the ectomycorrhizal ascomycete Sphaerosporella brunnea.</title>
        <authorList>
            <consortium name="DOE Joint Genome Institute"/>
            <person name="Benucci G.M."/>
            <person name="Marozzi G."/>
            <person name="Antonielli L."/>
            <person name="Sanchez S."/>
            <person name="Marco P."/>
            <person name="Wang X."/>
            <person name="Falini L.B."/>
            <person name="Barry K."/>
            <person name="Haridas S."/>
            <person name="Lipzen A."/>
            <person name="Labutti K."/>
            <person name="Grigoriev I.V."/>
            <person name="Murat C."/>
            <person name="Martin F."/>
            <person name="Albertini E."/>
            <person name="Donnini D."/>
            <person name="Bonito G."/>
        </authorList>
    </citation>
    <scope>NUCLEOTIDE SEQUENCE [LARGE SCALE GENOMIC DNA]</scope>
    <source>
        <strain evidence="3 4">Sb_GMNB300</strain>
    </source>
</reference>
<dbReference type="Proteomes" id="UP000326924">
    <property type="component" value="Unassembled WGS sequence"/>
</dbReference>
<dbReference type="SUPFAM" id="SSF81606">
    <property type="entry name" value="PP2C-like"/>
    <property type="match status" value="1"/>
</dbReference>
<dbReference type="PANTHER" id="PTHR12320:SF24">
    <property type="entry name" value="PROTEIN PHOSPHATASE"/>
    <property type="match status" value="1"/>
</dbReference>
<comment type="catalytic activity">
    <reaction evidence="1">
        <text>O-phospho-L-threonyl-[protein] + H2O = L-threonyl-[protein] + phosphate</text>
        <dbReference type="Rhea" id="RHEA:47004"/>
        <dbReference type="Rhea" id="RHEA-COMP:11060"/>
        <dbReference type="Rhea" id="RHEA-COMP:11605"/>
        <dbReference type="ChEBI" id="CHEBI:15377"/>
        <dbReference type="ChEBI" id="CHEBI:30013"/>
        <dbReference type="ChEBI" id="CHEBI:43474"/>
        <dbReference type="ChEBI" id="CHEBI:61977"/>
        <dbReference type="EC" id="3.1.3.16"/>
    </reaction>
</comment>
<sequence>MRLHVCPRLFRPATITIYTPIRRASEQHYRPTRSSPAAFPFVPSYALFAKRPPRPFTPSRGRVGAWNTRAHGHAALWSRLVLHFWGKELLAGQWGGVDPTTIYATTNAGARGDQVWQGTTTVCGAVLTDRKLVVLNLGDSVAIVWRKGLKKWWHWFDCPTQLGTNSSDTPVDNAVVQEVEVQNGDLVLLATDGLVDNMWDAEIMTVIMGVMEVEEEEEVVEEVGEGWDQGRMKMLSQRILQAAKKTAIDPFAESPYMERSIEMGLVIIPTARPTSASLSSPPRE</sequence>
<dbReference type="PANTHER" id="PTHR12320">
    <property type="entry name" value="PROTEIN PHOSPHATASE 2C"/>
    <property type="match status" value="1"/>
</dbReference>
<keyword evidence="4" id="KW-1185">Reference proteome</keyword>
<comment type="cofactor">
    <cofactor evidence="1">
        <name>Mg(2+)</name>
        <dbReference type="ChEBI" id="CHEBI:18420"/>
    </cofactor>
</comment>
<evidence type="ECO:0000313" key="4">
    <source>
        <dbReference type="Proteomes" id="UP000326924"/>
    </source>
</evidence>